<comment type="caution">
    <text evidence="1">The sequence shown here is derived from an EMBL/GenBank/DDBJ whole genome shotgun (WGS) entry which is preliminary data.</text>
</comment>
<dbReference type="Proteomes" id="UP000712281">
    <property type="component" value="Unassembled WGS sequence"/>
</dbReference>
<organism evidence="1 2">
    <name type="scientific">Brassica cretica</name>
    <name type="common">Mustard</name>
    <dbReference type="NCBI Taxonomy" id="69181"/>
    <lineage>
        <taxon>Eukaryota</taxon>
        <taxon>Viridiplantae</taxon>
        <taxon>Streptophyta</taxon>
        <taxon>Embryophyta</taxon>
        <taxon>Tracheophyta</taxon>
        <taxon>Spermatophyta</taxon>
        <taxon>Magnoliopsida</taxon>
        <taxon>eudicotyledons</taxon>
        <taxon>Gunneridae</taxon>
        <taxon>Pentapetalae</taxon>
        <taxon>rosids</taxon>
        <taxon>malvids</taxon>
        <taxon>Brassicales</taxon>
        <taxon>Brassicaceae</taxon>
        <taxon>Brassiceae</taxon>
        <taxon>Brassica</taxon>
    </lineage>
</organism>
<protein>
    <submittedName>
        <fullName evidence="1">Uncharacterized protein</fullName>
    </submittedName>
</protein>
<dbReference type="EMBL" id="QGKW02000717">
    <property type="protein sequence ID" value="KAF2596989.1"/>
    <property type="molecule type" value="Genomic_DNA"/>
</dbReference>
<sequence length="64" mass="7070">MIKLRMLSVNCLSTASSFVIKPVQYKDYVFSLTGAFGEVKVFCCVGHVNQVTGSSVSLDFYKLL</sequence>
<accession>A0A8S9KRD5</accession>
<dbReference type="AlphaFoldDB" id="A0A8S9KRD5"/>
<reference evidence="1" key="1">
    <citation type="submission" date="2019-12" db="EMBL/GenBank/DDBJ databases">
        <title>Genome sequencing and annotation of Brassica cretica.</title>
        <authorList>
            <person name="Studholme D.J."/>
            <person name="Sarris P.F."/>
        </authorList>
    </citation>
    <scope>NUCLEOTIDE SEQUENCE</scope>
    <source>
        <strain evidence="1">PFS-001/15</strain>
        <tissue evidence="1">Leaf</tissue>
    </source>
</reference>
<name>A0A8S9KRD5_BRACR</name>
<evidence type="ECO:0000313" key="1">
    <source>
        <dbReference type="EMBL" id="KAF2596989.1"/>
    </source>
</evidence>
<gene>
    <name evidence="1" type="ORF">F2Q68_00011309</name>
</gene>
<evidence type="ECO:0000313" key="2">
    <source>
        <dbReference type="Proteomes" id="UP000712281"/>
    </source>
</evidence>
<proteinExistence type="predicted"/>